<organism evidence="1 2">
    <name type="scientific">Portunus trituberculatus</name>
    <name type="common">Swimming crab</name>
    <name type="synonym">Neptunus trituberculatus</name>
    <dbReference type="NCBI Taxonomy" id="210409"/>
    <lineage>
        <taxon>Eukaryota</taxon>
        <taxon>Metazoa</taxon>
        <taxon>Ecdysozoa</taxon>
        <taxon>Arthropoda</taxon>
        <taxon>Crustacea</taxon>
        <taxon>Multicrustacea</taxon>
        <taxon>Malacostraca</taxon>
        <taxon>Eumalacostraca</taxon>
        <taxon>Eucarida</taxon>
        <taxon>Decapoda</taxon>
        <taxon>Pleocyemata</taxon>
        <taxon>Brachyura</taxon>
        <taxon>Eubrachyura</taxon>
        <taxon>Portunoidea</taxon>
        <taxon>Portunidae</taxon>
        <taxon>Portuninae</taxon>
        <taxon>Portunus</taxon>
    </lineage>
</organism>
<comment type="caution">
    <text evidence="1">The sequence shown here is derived from an EMBL/GenBank/DDBJ whole genome shotgun (WGS) entry which is preliminary data.</text>
</comment>
<evidence type="ECO:0000313" key="2">
    <source>
        <dbReference type="Proteomes" id="UP000324222"/>
    </source>
</evidence>
<proteinExistence type="predicted"/>
<reference evidence="1 2" key="1">
    <citation type="submission" date="2019-05" db="EMBL/GenBank/DDBJ databases">
        <title>Another draft genome of Portunus trituberculatus and its Hox gene families provides insights of decapod evolution.</title>
        <authorList>
            <person name="Jeong J.-H."/>
            <person name="Song I."/>
            <person name="Kim S."/>
            <person name="Choi T."/>
            <person name="Kim D."/>
            <person name="Ryu S."/>
            <person name="Kim W."/>
        </authorList>
    </citation>
    <scope>NUCLEOTIDE SEQUENCE [LARGE SCALE GENOMIC DNA]</scope>
    <source>
        <tissue evidence="1">Muscle</tissue>
    </source>
</reference>
<dbReference type="AlphaFoldDB" id="A0A5B7H0Z1"/>
<keyword evidence="2" id="KW-1185">Reference proteome</keyword>
<accession>A0A5B7H0Z1</accession>
<name>A0A5B7H0Z1_PORTR</name>
<dbReference type="EMBL" id="VSRR010019754">
    <property type="protein sequence ID" value="MPC62504.1"/>
    <property type="molecule type" value="Genomic_DNA"/>
</dbReference>
<dbReference type="Proteomes" id="UP000324222">
    <property type="component" value="Unassembled WGS sequence"/>
</dbReference>
<evidence type="ECO:0000313" key="1">
    <source>
        <dbReference type="EMBL" id="MPC62504.1"/>
    </source>
</evidence>
<protein>
    <submittedName>
        <fullName evidence="1">Uncharacterized protein</fullName>
    </submittedName>
</protein>
<sequence>MPRHGCFLHLEVVWHGSPTCSDTKQLSGHSPPRLPPVRIVSWPPHRRHDAEKTAFIWGFRAISRGLFCLTGLGLIRRRPPLGAPDAIVCTEQNGFPAFGGDGAPQTHLSPTVVCESPACGSLTGPLHGKICGSRGKNAGRGIARPLCIFFFFSSPATRKKVEVDRET</sequence>
<gene>
    <name evidence="1" type="ORF">E2C01_056589</name>
</gene>